<dbReference type="InterPro" id="IPR036188">
    <property type="entry name" value="FAD/NAD-bd_sf"/>
</dbReference>
<dbReference type="Proteomes" id="UP001175227">
    <property type="component" value="Unassembled WGS sequence"/>
</dbReference>
<dbReference type="PANTHER" id="PTHR43747">
    <property type="entry name" value="FAD-BINDING PROTEIN"/>
    <property type="match status" value="1"/>
</dbReference>
<proteinExistence type="inferred from homology"/>
<sequence length="390" mass="42942">MHPILRKTQTTHLTHHAHAEFTWPAWNVVRSEFDDLLLRHAAGLGVHAYEGVRVEEIHFSPDEHTRPVSLAWSKGDGTRGDMSFNWLVDASGRNGIMSTSPLRTLRCGDIGPVPDDETGWAWFIPLHNGATSVGVVLAEDESKRKKAQHRSEFRGKSLSEVQHDCYMTDLQQAPGLIQLLGSEAKFEGKLMSAGDYSYHASEYAGSHFRIAGDAGGIHLALTGALSAASTIAASIRGNCTEEEACSFHSSKVETAYTRFLFVVLGIYKQIRAQETAVLYDAEEDNFDRAINSLRPVIQGCADADDNLTETELQNTLDFCRSVLAPNQQQNGLRTPVDTDAADVEAKHVPSDIDVPNPLQSMDDCRRNFGTEIINGFYVKMEQGTLGLVRA</sequence>
<dbReference type="SUPFAM" id="SSF51905">
    <property type="entry name" value="FAD/NAD(P)-binding domain"/>
    <property type="match status" value="1"/>
</dbReference>
<evidence type="ECO:0000313" key="4">
    <source>
        <dbReference type="EMBL" id="KAK0474373.1"/>
    </source>
</evidence>
<name>A0AA39U4X3_9AGAR</name>
<keyword evidence="2" id="KW-0560">Oxidoreductase</keyword>
<dbReference type="InterPro" id="IPR050816">
    <property type="entry name" value="Flavin-dep_Halogenase_NPB"/>
</dbReference>
<dbReference type="AlphaFoldDB" id="A0AA39U4X3"/>
<comment type="similarity">
    <text evidence="1">Belongs to the flavin-dependent halogenase family.</text>
</comment>
<gene>
    <name evidence="4" type="ORF">IW261DRAFT_1649972</name>
</gene>
<dbReference type="EMBL" id="JAUEPR010000027">
    <property type="protein sequence ID" value="KAK0474373.1"/>
    <property type="molecule type" value="Genomic_DNA"/>
</dbReference>
<organism evidence="4 5">
    <name type="scientific">Armillaria novae-zelandiae</name>
    <dbReference type="NCBI Taxonomy" id="153914"/>
    <lineage>
        <taxon>Eukaryota</taxon>
        <taxon>Fungi</taxon>
        <taxon>Dikarya</taxon>
        <taxon>Basidiomycota</taxon>
        <taxon>Agaricomycotina</taxon>
        <taxon>Agaricomycetes</taxon>
        <taxon>Agaricomycetidae</taxon>
        <taxon>Agaricales</taxon>
        <taxon>Marasmiineae</taxon>
        <taxon>Physalacriaceae</taxon>
        <taxon>Armillaria</taxon>
    </lineage>
</organism>
<dbReference type="Gene3D" id="3.50.50.60">
    <property type="entry name" value="FAD/NAD(P)-binding domain"/>
    <property type="match status" value="2"/>
</dbReference>
<protein>
    <submittedName>
        <fullName evidence="4">Halogenase</fullName>
    </submittedName>
</protein>
<evidence type="ECO:0000256" key="2">
    <source>
        <dbReference type="ARBA" id="ARBA00023002"/>
    </source>
</evidence>
<evidence type="ECO:0000313" key="5">
    <source>
        <dbReference type="Proteomes" id="UP001175227"/>
    </source>
</evidence>
<dbReference type="GO" id="GO:0140907">
    <property type="term" value="F:flavin-dependent halogenase activity"/>
    <property type="evidence" value="ECO:0007669"/>
    <property type="project" value="UniProtKB-ARBA"/>
</dbReference>
<reference evidence="4" key="1">
    <citation type="submission" date="2023-06" db="EMBL/GenBank/DDBJ databases">
        <authorList>
            <consortium name="Lawrence Berkeley National Laboratory"/>
            <person name="Ahrendt S."/>
            <person name="Sahu N."/>
            <person name="Indic B."/>
            <person name="Wong-Bajracharya J."/>
            <person name="Merenyi Z."/>
            <person name="Ke H.-M."/>
            <person name="Monk M."/>
            <person name="Kocsube S."/>
            <person name="Drula E."/>
            <person name="Lipzen A."/>
            <person name="Balint B."/>
            <person name="Henrissat B."/>
            <person name="Andreopoulos B."/>
            <person name="Martin F.M."/>
            <person name="Harder C.B."/>
            <person name="Rigling D."/>
            <person name="Ford K.L."/>
            <person name="Foster G.D."/>
            <person name="Pangilinan J."/>
            <person name="Papanicolaou A."/>
            <person name="Barry K."/>
            <person name="LaButti K."/>
            <person name="Viragh M."/>
            <person name="Koriabine M."/>
            <person name="Yan M."/>
            <person name="Riley R."/>
            <person name="Champramary S."/>
            <person name="Plett K.L."/>
            <person name="Tsai I.J."/>
            <person name="Slot J."/>
            <person name="Sipos G."/>
            <person name="Plett J."/>
            <person name="Nagy L.G."/>
            <person name="Grigoriev I.V."/>
        </authorList>
    </citation>
    <scope>NUCLEOTIDE SEQUENCE</scope>
    <source>
        <strain evidence="4">ICMP 16352</strain>
    </source>
</reference>
<evidence type="ECO:0000256" key="1">
    <source>
        <dbReference type="ARBA" id="ARBA00005706"/>
    </source>
</evidence>
<keyword evidence="5" id="KW-1185">Reference proteome</keyword>
<accession>A0AA39U4X3</accession>
<comment type="caution">
    <text evidence="4">The sequence shown here is derived from an EMBL/GenBank/DDBJ whole genome shotgun (WGS) entry which is preliminary data.</text>
</comment>
<comment type="catalytic activity">
    <reaction evidence="3">
        <text>melleolide F + FADH2 + chloride + O2 = 6'-chloromelleolide F + FAD + 2 H2O + H(+)</text>
        <dbReference type="Rhea" id="RHEA:67160"/>
        <dbReference type="ChEBI" id="CHEBI:15377"/>
        <dbReference type="ChEBI" id="CHEBI:15378"/>
        <dbReference type="ChEBI" id="CHEBI:15379"/>
        <dbReference type="ChEBI" id="CHEBI:17996"/>
        <dbReference type="ChEBI" id="CHEBI:57692"/>
        <dbReference type="ChEBI" id="CHEBI:58307"/>
        <dbReference type="ChEBI" id="CHEBI:167712"/>
        <dbReference type="ChEBI" id="CHEBI:167713"/>
    </reaction>
    <physiologicalReaction direction="left-to-right" evidence="3">
        <dbReference type="Rhea" id="RHEA:67161"/>
    </physiologicalReaction>
</comment>
<dbReference type="PANTHER" id="PTHR43747:SF5">
    <property type="entry name" value="FAD-BINDING DOMAIN-CONTAINING PROTEIN"/>
    <property type="match status" value="1"/>
</dbReference>
<dbReference type="GO" id="GO:0044550">
    <property type="term" value="P:secondary metabolite biosynthetic process"/>
    <property type="evidence" value="ECO:0007669"/>
    <property type="project" value="UniProtKB-ARBA"/>
</dbReference>
<evidence type="ECO:0000256" key="3">
    <source>
        <dbReference type="ARBA" id="ARBA00049364"/>
    </source>
</evidence>